<evidence type="ECO:0000256" key="3">
    <source>
        <dbReference type="ARBA" id="ARBA00022827"/>
    </source>
</evidence>
<dbReference type="PROSITE" id="PS51387">
    <property type="entry name" value="FAD_PCMH"/>
    <property type="match status" value="1"/>
</dbReference>
<keyword evidence="7" id="KW-1185">Reference proteome</keyword>
<dbReference type="SUPFAM" id="SSF56176">
    <property type="entry name" value="FAD-binding/transporter-associated domain-like"/>
    <property type="match status" value="1"/>
</dbReference>
<comment type="caution">
    <text evidence="6">The sequence shown here is derived from an EMBL/GenBank/DDBJ whole genome shotgun (WGS) entry which is preliminary data.</text>
</comment>
<proteinExistence type="inferred from homology"/>
<organism evidence="6 7">
    <name type="scientific">Apiospora rasikravindrae</name>
    <dbReference type="NCBI Taxonomy" id="990691"/>
    <lineage>
        <taxon>Eukaryota</taxon>
        <taxon>Fungi</taxon>
        <taxon>Dikarya</taxon>
        <taxon>Ascomycota</taxon>
        <taxon>Pezizomycotina</taxon>
        <taxon>Sordariomycetes</taxon>
        <taxon>Xylariomycetidae</taxon>
        <taxon>Amphisphaeriales</taxon>
        <taxon>Apiosporaceae</taxon>
        <taxon>Apiospora</taxon>
    </lineage>
</organism>
<dbReference type="Gene3D" id="3.40.462.20">
    <property type="match status" value="1"/>
</dbReference>
<dbReference type="PANTHER" id="PTHR42973:SF22">
    <property type="entry name" value="FAD-BINDING PCMH-TYPE DOMAIN-CONTAINING PROTEIN-RELATED"/>
    <property type="match status" value="1"/>
</dbReference>
<name>A0ABR1TCP3_9PEZI</name>
<accession>A0ABR1TCP3</accession>
<keyword evidence="3" id="KW-0274">FAD</keyword>
<dbReference type="InterPro" id="IPR050416">
    <property type="entry name" value="FAD-linked_Oxidoreductase"/>
</dbReference>
<dbReference type="InterPro" id="IPR016166">
    <property type="entry name" value="FAD-bd_PCMH"/>
</dbReference>
<dbReference type="Proteomes" id="UP001444661">
    <property type="component" value="Unassembled WGS sequence"/>
</dbReference>
<evidence type="ECO:0000259" key="5">
    <source>
        <dbReference type="PROSITE" id="PS51387"/>
    </source>
</evidence>
<sequence>CADLISALGDKVHLPGSVAYDASLASYFSAQAADLNPACIVSPDTVQDVTASLQIMTSPSPPSDASKGVRDCPFAVRSGGHTLYHGAANIAQGVTVDLKGLSSVHVSPDGSAVSAGPAATWDKLYTALDPLGLSVVGGRTAGVGPWRRDIFFSPRYGWTCDTVSAFQVVLANGSVVEANTQQNPSLFKALRGGSNNFGIVTRVDLQTFQQEQMWGGMAYHPMSTLEDHVEEFVGINSAEDYDEFASLVTSFGFNPEVGAAISDQMIYTKPLPNPPPIYERLLDLPTLLSTMRLTNMTDLALETSSFQTQGLRYVYLTNTVYSTPENLRSAFESFNASLPSIQSIQGIQWSVTLEPLPPAIYTRHAAANSLGMENRTEALVVVLLTASWELSADDDTIYAAANRVLTRINQEAQNSGSWDPFVYLNYAGASQDPVSAYGEKSVDHLRQVRDEVDPNFVFTKMVPGGFKIPVDRS</sequence>
<comment type="similarity">
    <text evidence="1">Belongs to the oxygen-dependent FAD-linked oxidoreductase family.</text>
</comment>
<evidence type="ECO:0000313" key="7">
    <source>
        <dbReference type="Proteomes" id="UP001444661"/>
    </source>
</evidence>
<keyword evidence="2" id="KW-0285">Flavoprotein</keyword>
<feature type="domain" description="FAD-binding PCMH-type" evidence="5">
    <location>
        <begin position="33"/>
        <end position="210"/>
    </location>
</feature>
<dbReference type="InterPro" id="IPR036318">
    <property type="entry name" value="FAD-bd_PCMH-like_sf"/>
</dbReference>
<reference evidence="6 7" key="1">
    <citation type="submission" date="2023-01" db="EMBL/GenBank/DDBJ databases">
        <title>Analysis of 21 Apiospora genomes using comparative genomics revels a genus with tremendous synthesis potential of carbohydrate active enzymes and secondary metabolites.</title>
        <authorList>
            <person name="Sorensen T."/>
        </authorList>
    </citation>
    <scope>NUCLEOTIDE SEQUENCE [LARGE SCALE GENOMIC DNA]</scope>
    <source>
        <strain evidence="6 7">CBS 33761</strain>
    </source>
</reference>
<evidence type="ECO:0000256" key="4">
    <source>
        <dbReference type="ARBA" id="ARBA00023002"/>
    </source>
</evidence>
<dbReference type="Pfam" id="PF01565">
    <property type="entry name" value="FAD_binding_4"/>
    <property type="match status" value="1"/>
</dbReference>
<dbReference type="InterPro" id="IPR006094">
    <property type="entry name" value="Oxid_FAD_bind_N"/>
</dbReference>
<dbReference type="Gene3D" id="3.30.465.10">
    <property type="match status" value="2"/>
</dbReference>
<dbReference type="InterPro" id="IPR016169">
    <property type="entry name" value="FAD-bd_PCMH_sub2"/>
</dbReference>
<evidence type="ECO:0000313" key="6">
    <source>
        <dbReference type="EMBL" id="KAK8043458.1"/>
    </source>
</evidence>
<dbReference type="PANTHER" id="PTHR42973">
    <property type="entry name" value="BINDING OXIDOREDUCTASE, PUTATIVE (AFU_ORTHOLOGUE AFUA_1G17690)-RELATED"/>
    <property type="match status" value="1"/>
</dbReference>
<dbReference type="EMBL" id="JAQQWK010000004">
    <property type="protein sequence ID" value="KAK8043458.1"/>
    <property type="molecule type" value="Genomic_DNA"/>
</dbReference>
<gene>
    <name evidence="6" type="ORF">PG993_005888</name>
</gene>
<evidence type="ECO:0000256" key="1">
    <source>
        <dbReference type="ARBA" id="ARBA00005466"/>
    </source>
</evidence>
<feature type="non-terminal residue" evidence="6">
    <location>
        <position position="1"/>
    </location>
</feature>
<protein>
    <submittedName>
        <fullName evidence="6">FAD-binding domain-containing protein</fullName>
    </submittedName>
</protein>
<evidence type="ECO:0000256" key="2">
    <source>
        <dbReference type="ARBA" id="ARBA00022630"/>
    </source>
</evidence>
<keyword evidence="4" id="KW-0560">Oxidoreductase</keyword>